<sequence>MLRIVWRSSPSEPIQDYALCTVTYGTTSAPFLANRVLRHLAQTEQQKHPLGAQILLERSYVDDIHGGGSDLPSAMLARNDIIALLQSAGLKLRKWASNDQRVLAGIPAEHCLPLTQSVDLRVDTEKPLKMLGIAWNPQSDSFFFKIPTTPLVRTKRELASQVGRIYDPCGWIMPTSVFARCIQREVCHAKYDWDDPLPSSLAYDWQKLASSINVLSELCLPRHINSSNLDQWLVGFSDASEKAYAAVVYHVTRSGDQITTRLVLSRARIAPLKLESIPRLELLAAELLGKTVKKVRAQFPLVPDERVIACSDSSIVLSWLTADPAPLWKVFVGNRVAKTLSNLPPSRWFHVSSKDNPADIASWGALPDQLVHNSMWWDGPTWLSLGRPHWPIRRIRPDLTQESVNKEVRANQPISSASSMSEDIEDKFSSFIRLKRVTAWVLFRNVQFVQSLETGPELICHWLNCLGMCNP</sequence>
<dbReference type="EMBL" id="WIXP02000007">
    <property type="protein sequence ID" value="KAF6207917.1"/>
    <property type="molecule type" value="Genomic_DNA"/>
</dbReference>
<dbReference type="GO" id="GO:0071897">
    <property type="term" value="P:DNA biosynthetic process"/>
    <property type="evidence" value="ECO:0007669"/>
    <property type="project" value="UniProtKB-ARBA"/>
</dbReference>
<protein>
    <recommendedName>
        <fullName evidence="3">Reverse transcriptase domain-containing protein</fullName>
    </recommendedName>
</protein>
<evidence type="ECO:0000313" key="2">
    <source>
        <dbReference type="Proteomes" id="UP000466442"/>
    </source>
</evidence>
<dbReference type="Pfam" id="PF05380">
    <property type="entry name" value="Peptidase_A17"/>
    <property type="match status" value="1"/>
</dbReference>
<name>A0A6A4JPN3_APOLU</name>
<evidence type="ECO:0008006" key="3">
    <source>
        <dbReference type="Google" id="ProtNLM"/>
    </source>
</evidence>
<accession>A0A6A4JPN3</accession>
<organism evidence="1 2">
    <name type="scientific">Apolygus lucorum</name>
    <name type="common">Small green plant bug</name>
    <name type="synonym">Lygocoris lucorum</name>
    <dbReference type="NCBI Taxonomy" id="248454"/>
    <lineage>
        <taxon>Eukaryota</taxon>
        <taxon>Metazoa</taxon>
        <taxon>Ecdysozoa</taxon>
        <taxon>Arthropoda</taxon>
        <taxon>Hexapoda</taxon>
        <taxon>Insecta</taxon>
        <taxon>Pterygota</taxon>
        <taxon>Neoptera</taxon>
        <taxon>Paraneoptera</taxon>
        <taxon>Hemiptera</taxon>
        <taxon>Heteroptera</taxon>
        <taxon>Panheteroptera</taxon>
        <taxon>Cimicomorpha</taxon>
        <taxon>Miridae</taxon>
        <taxon>Mirini</taxon>
        <taxon>Apolygus</taxon>
    </lineage>
</organism>
<comment type="caution">
    <text evidence="1">The sequence shown here is derived from an EMBL/GenBank/DDBJ whole genome shotgun (WGS) entry which is preliminary data.</text>
</comment>
<dbReference type="PANTHER" id="PTHR47331">
    <property type="entry name" value="PHD-TYPE DOMAIN-CONTAINING PROTEIN"/>
    <property type="match status" value="1"/>
</dbReference>
<gene>
    <name evidence="1" type="ORF">GE061_016366</name>
</gene>
<reference evidence="1" key="1">
    <citation type="journal article" date="2021" name="Mol. Ecol. Resour.">
        <title>Apolygus lucorum genome provides insights into omnivorousness and mesophyll feeding.</title>
        <authorList>
            <person name="Liu Y."/>
            <person name="Liu H."/>
            <person name="Wang H."/>
            <person name="Huang T."/>
            <person name="Liu B."/>
            <person name="Yang B."/>
            <person name="Yin L."/>
            <person name="Li B."/>
            <person name="Zhang Y."/>
            <person name="Zhang S."/>
            <person name="Jiang F."/>
            <person name="Zhang X."/>
            <person name="Ren Y."/>
            <person name="Wang B."/>
            <person name="Wang S."/>
            <person name="Lu Y."/>
            <person name="Wu K."/>
            <person name="Fan W."/>
            <person name="Wang G."/>
        </authorList>
    </citation>
    <scope>NUCLEOTIDE SEQUENCE</scope>
    <source>
        <strain evidence="1">12Hb</strain>
    </source>
</reference>
<keyword evidence="2" id="KW-1185">Reference proteome</keyword>
<dbReference type="AlphaFoldDB" id="A0A6A4JPN3"/>
<dbReference type="OrthoDB" id="8194697at2759"/>
<dbReference type="SUPFAM" id="SSF56672">
    <property type="entry name" value="DNA/RNA polymerases"/>
    <property type="match status" value="1"/>
</dbReference>
<proteinExistence type="predicted"/>
<dbReference type="InterPro" id="IPR043502">
    <property type="entry name" value="DNA/RNA_pol_sf"/>
</dbReference>
<evidence type="ECO:0000313" key="1">
    <source>
        <dbReference type="EMBL" id="KAF6207917.1"/>
    </source>
</evidence>
<dbReference type="InterPro" id="IPR008042">
    <property type="entry name" value="Retrotrans_Pao"/>
</dbReference>
<dbReference type="Proteomes" id="UP000466442">
    <property type="component" value="Unassembled WGS sequence"/>
</dbReference>